<dbReference type="EMBL" id="UYRU01012519">
    <property type="protein sequence ID" value="VDK48106.1"/>
    <property type="molecule type" value="Genomic_DNA"/>
</dbReference>
<name>A0A3P6Q975_DIBLA</name>
<dbReference type="Proteomes" id="UP000281553">
    <property type="component" value="Unassembled WGS sequence"/>
</dbReference>
<organism evidence="1 2">
    <name type="scientific">Dibothriocephalus latus</name>
    <name type="common">Fish tapeworm</name>
    <name type="synonym">Diphyllobothrium latum</name>
    <dbReference type="NCBI Taxonomy" id="60516"/>
    <lineage>
        <taxon>Eukaryota</taxon>
        <taxon>Metazoa</taxon>
        <taxon>Spiralia</taxon>
        <taxon>Lophotrochozoa</taxon>
        <taxon>Platyhelminthes</taxon>
        <taxon>Cestoda</taxon>
        <taxon>Eucestoda</taxon>
        <taxon>Diphyllobothriidea</taxon>
        <taxon>Diphyllobothriidae</taxon>
        <taxon>Dibothriocephalus</taxon>
    </lineage>
</organism>
<reference evidence="1 2" key="1">
    <citation type="submission" date="2018-11" db="EMBL/GenBank/DDBJ databases">
        <authorList>
            <consortium name="Pathogen Informatics"/>
        </authorList>
    </citation>
    <scope>NUCLEOTIDE SEQUENCE [LARGE SCALE GENOMIC DNA]</scope>
</reference>
<evidence type="ECO:0000313" key="1">
    <source>
        <dbReference type="EMBL" id="VDK48106.1"/>
    </source>
</evidence>
<keyword evidence="2" id="KW-1185">Reference proteome</keyword>
<dbReference type="AlphaFoldDB" id="A0A3P6Q975"/>
<accession>A0A3P6Q975</accession>
<gene>
    <name evidence="1" type="ORF">DILT_LOCUS1637</name>
</gene>
<evidence type="ECO:0000313" key="2">
    <source>
        <dbReference type="Proteomes" id="UP000281553"/>
    </source>
</evidence>
<sequence>MHRFICAATIYVLRAFQHEVGIDLNALEQSPAPGVSFT</sequence>
<proteinExistence type="predicted"/>
<feature type="non-terminal residue" evidence="1">
    <location>
        <position position="38"/>
    </location>
</feature>
<protein>
    <submittedName>
        <fullName evidence="1">Uncharacterized protein</fullName>
    </submittedName>
</protein>